<dbReference type="SUPFAM" id="SSF54523">
    <property type="entry name" value="Pili subunits"/>
    <property type="match status" value="1"/>
</dbReference>
<organism evidence="2 3">
    <name type="scientific">Corallincola platygyrae</name>
    <dbReference type="NCBI Taxonomy" id="1193278"/>
    <lineage>
        <taxon>Bacteria</taxon>
        <taxon>Pseudomonadati</taxon>
        <taxon>Pseudomonadota</taxon>
        <taxon>Gammaproteobacteria</taxon>
        <taxon>Alteromonadales</taxon>
        <taxon>Psychromonadaceae</taxon>
        <taxon>Corallincola</taxon>
    </lineage>
</organism>
<dbReference type="PROSITE" id="PS00409">
    <property type="entry name" value="PROKAR_NTER_METHYL"/>
    <property type="match status" value="1"/>
</dbReference>
<dbReference type="InterPro" id="IPR012902">
    <property type="entry name" value="N_methyl_site"/>
</dbReference>
<gene>
    <name evidence="2" type="ORF">ACFSJ3_16690</name>
</gene>
<dbReference type="RefSeq" id="WP_345341749.1">
    <property type="nucleotide sequence ID" value="NZ_BAABLI010000031.1"/>
</dbReference>
<dbReference type="InterPro" id="IPR045584">
    <property type="entry name" value="Pilin-like"/>
</dbReference>
<dbReference type="Proteomes" id="UP001597380">
    <property type="component" value="Unassembled WGS sequence"/>
</dbReference>
<keyword evidence="1" id="KW-1133">Transmembrane helix</keyword>
<evidence type="ECO:0000313" key="3">
    <source>
        <dbReference type="Proteomes" id="UP001597380"/>
    </source>
</evidence>
<accession>A0ABW4XS04</accession>
<reference evidence="3" key="1">
    <citation type="journal article" date="2019" name="Int. J. Syst. Evol. Microbiol.">
        <title>The Global Catalogue of Microorganisms (GCM) 10K type strain sequencing project: providing services to taxonomists for standard genome sequencing and annotation.</title>
        <authorList>
            <consortium name="The Broad Institute Genomics Platform"/>
            <consortium name="The Broad Institute Genome Sequencing Center for Infectious Disease"/>
            <person name="Wu L."/>
            <person name="Ma J."/>
        </authorList>
    </citation>
    <scope>NUCLEOTIDE SEQUENCE [LARGE SCALE GENOMIC DNA]</scope>
    <source>
        <strain evidence="3">CGMCC 1.10992</strain>
    </source>
</reference>
<feature type="transmembrane region" description="Helical" evidence="1">
    <location>
        <begin position="7"/>
        <end position="27"/>
    </location>
</feature>
<keyword evidence="3" id="KW-1185">Reference proteome</keyword>
<dbReference type="NCBIfam" id="TIGR02532">
    <property type="entry name" value="IV_pilin_GFxxxE"/>
    <property type="match status" value="1"/>
</dbReference>
<comment type="caution">
    <text evidence="2">The sequence shown here is derived from an EMBL/GenBank/DDBJ whole genome shotgun (WGS) entry which is preliminary data.</text>
</comment>
<protein>
    <submittedName>
        <fullName evidence="2">Type II secretion system protein</fullName>
    </submittedName>
</protein>
<sequence>MKQQRGFSLIELVIVVIILGILAVTALPKFLNVTDEAEAANIEGIAGGFATGVSLVRAQWEAEGRPTENNVNSIWYDGTRVYLTEEVFEAVSPGYPLATSPQADVASADCLQVWDGILQNPPTITDSLTDLNNTDNKNAFRYFSTKNTNANDTFCSYFLVTTLDKDGNGLFVSPGDNTVGNNFQYFPATGRVTININN</sequence>
<evidence type="ECO:0000256" key="1">
    <source>
        <dbReference type="SAM" id="Phobius"/>
    </source>
</evidence>
<proteinExistence type="predicted"/>
<keyword evidence="1" id="KW-0472">Membrane</keyword>
<dbReference type="EMBL" id="JBHUHT010000027">
    <property type="protein sequence ID" value="MFD2097630.1"/>
    <property type="molecule type" value="Genomic_DNA"/>
</dbReference>
<dbReference type="Pfam" id="PF07963">
    <property type="entry name" value="N_methyl"/>
    <property type="match status" value="1"/>
</dbReference>
<name>A0ABW4XS04_9GAMM</name>
<evidence type="ECO:0000313" key="2">
    <source>
        <dbReference type="EMBL" id="MFD2097630.1"/>
    </source>
</evidence>
<dbReference type="Gene3D" id="3.30.700.10">
    <property type="entry name" value="Glycoprotein, Type 4 Pilin"/>
    <property type="match status" value="1"/>
</dbReference>
<keyword evidence="1" id="KW-0812">Transmembrane</keyword>